<keyword evidence="2" id="KW-1185">Reference proteome</keyword>
<protein>
    <submittedName>
        <fullName evidence="1">Uncharacterized protein</fullName>
    </submittedName>
</protein>
<dbReference type="PATRIC" id="fig|579748.3.peg.1322"/>
<accession>A0A0F4NPF4</accession>
<dbReference type="Proteomes" id="UP000033673">
    <property type="component" value="Unassembled WGS sequence"/>
</dbReference>
<evidence type="ECO:0000313" key="1">
    <source>
        <dbReference type="EMBL" id="KJY83961.1"/>
    </source>
</evidence>
<dbReference type="AlphaFoldDB" id="A0A0F4NPF4"/>
<name>A0A0F4NPF4_9VIBR</name>
<dbReference type="RefSeq" id="WP_045954882.1">
    <property type="nucleotide sequence ID" value="NZ_JXXV01000012.1"/>
</dbReference>
<sequence length="175" mass="19637">MLTIIALLLIFALLTAVLAYYYRKVTLEKKANQQAKQALLKRSNQIKNSFKQNLERIAVSGALCPKSETAIFRLANFYFVFQPVNAQTVEQYAQLTKDFISTIDKKISANQESTEVIQQRLERFASALPKAAGGYTANFYRNDLPLLIFHLKQVELEPEAGIAAGEETESTQLAS</sequence>
<comment type="caution">
    <text evidence="1">The sequence shown here is derived from an EMBL/GenBank/DDBJ whole genome shotgun (WGS) entry which is preliminary data.</text>
</comment>
<dbReference type="OrthoDB" id="6214841at2"/>
<dbReference type="STRING" id="579748.TW81_06450"/>
<proteinExistence type="predicted"/>
<organism evidence="1 2">
    <name type="scientific">Vibrio galatheae</name>
    <dbReference type="NCBI Taxonomy" id="579748"/>
    <lineage>
        <taxon>Bacteria</taxon>
        <taxon>Pseudomonadati</taxon>
        <taxon>Pseudomonadota</taxon>
        <taxon>Gammaproteobacteria</taxon>
        <taxon>Vibrionales</taxon>
        <taxon>Vibrionaceae</taxon>
        <taxon>Vibrio</taxon>
    </lineage>
</organism>
<evidence type="ECO:0000313" key="2">
    <source>
        <dbReference type="Proteomes" id="UP000033673"/>
    </source>
</evidence>
<reference evidence="1 2" key="1">
    <citation type="journal article" date="2015" name="BMC Genomics">
        <title>Genome mining reveals unlocked bioactive potential of marine Gram-negative bacteria.</title>
        <authorList>
            <person name="Machado H."/>
            <person name="Sonnenschein E.C."/>
            <person name="Melchiorsen J."/>
            <person name="Gram L."/>
        </authorList>
    </citation>
    <scope>NUCLEOTIDE SEQUENCE [LARGE SCALE GENOMIC DNA]</scope>
    <source>
        <strain evidence="1 2">S2757</strain>
    </source>
</reference>
<gene>
    <name evidence="1" type="ORF">TW81_06450</name>
</gene>
<dbReference type="EMBL" id="JXXV01000012">
    <property type="protein sequence ID" value="KJY83961.1"/>
    <property type="molecule type" value="Genomic_DNA"/>
</dbReference>